<comment type="caution">
    <text evidence="1">The sequence shown here is derived from an EMBL/GenBank/DDBJ whole genome shotgun (WGS) entry which is preliminary data.</text>
</comment>
<proteinExistence type="predicted"/>
<sequence length="196" mass="20749">MVPLLTIAVFTLVAGGAIANWYWSSQSISSVPIVVIEGWVEAKCSVDPRSVWVDSATKTAYADLVEINVLLLGEDVGLTPGMQYLFFTVDSTDLGSLYLRLTGTVPPGMLVSAYASYYSIFSDGSYADFNGGLGQITLDGATSIDLTWLEDPLFLIHQDVAGSVLLVGIEFDISAGTLGAGSWSISDLTVHLGDAP</sequence>
<dbReference type="AlphaFoldDB" id="X1G9H8"/>
<name>X1G9H8_9ZZZZ</name>
<dbReference type="EMBL" id="BARU01006882">
    <property type="protein sequence ID" value="GAH38234.1"/>
    <property type="molecule type" value="Genomic_DNA"/>
</dbReference>
<evidence type="ECO:0000313" key="1">
    <source>
        <dbReference type="EMBL" id="GAH38234.1"/>
    </source>
</evidence>
<reference evidence="1" key="1">
    <citation type="journal article" date="2014" name="Front. Microbiol.">
        <title>High frequency of phylogenetically diverse reductive dehalogenase-homologous genes in deep subseafloor sedimentary metagenomes.</title>
        <authorList>
            <person name="Kawai M."/>
            <person name="Futagami T."/>
            <person name="Toyoda A."/>
            <person name="Takaki Y."/>
            <person name="Nishi S."/>
            <person name="Hori S."/>
            <person name="Arai W."/>
            <person name="Tsubouchi T."/>
            <person name="Morono Y."/>
            <person name="Uchiyama I."/>
            <person name="Ito T."/>
            <person name="Fujiyama A."/>
            <person name="Inagaki F."/>
            <person name="Takami H."/>
        </authorList>
    </citation>
    <scope>NUCLEOTIDE SEQUENCE</scope>
    <source>
        <strain evidence="1">Expedition CK06-06</strain>
    </source>
</reference>
<organism evidence="1">
    <name type="scientific">marine sediment metagenome</name>
    <dbReference type="NCBI Taxonomy" id="412755"/>
    <lineage>
        <taxon>unclassified sequences</taxon>
        <taxon>metagenomes</taxon>
        <taxon>ecological metagenomes</taxon>
    </lineage>
</organism>
<gene>
    <name evidence="1" type="ORF">S03H2_13564</name>
</gene>
<accession>X1G9H8</accession>
<protein>
    <submittedName>
        <fullName evidence="1">Uncharacterized protein</fullName>
    </submittedName>
</protein>